<protein>
    <submittedName>
        <fullName evidence="2">Uncharacterized protein</fullName>
    </submittedName>
</protein>
<dbReference type="RefSeq" id="WP_053040122.1">
    <property type="nucleotide sequence ID" value="NZ_PZHX01000003.1"/>
</dbReference>
<feature type="region of interest" description="Disordered" evidence="1">
    <location>
        <begin position="470"/>
        <end position="523"/>
    </location>
</feature>
<evidence type="ECO:0000313" key="2">
    <source>
        <dbReference type="EMBL" id="PTK31839.1"/>
    </source>
</evidence>
<comment type="caution">
    <text evidence="2">The sequence shown here is derived from an EMBL/GenBank/DDBJ whole genome shotgun (WGS) entry which is preliminary data.</text>
</comment>
<dbReference type="EMBL" id="PZHX01000003">
    <property type="protein sequence ID" value="PTK31839.1"/>
    <property type="molecule type" value="Genomic_DNA"/>
</dbReference>
<organism evidence="2 3">
    <name type="scientific">Staphylococcus hominis</name>
    <dbReference type="NCBI Taxonomy" id="1290"/>
    <lineage>
        <taxon>Bacteria</taxon>
        <taxon>Bacillati</taxon>
        <taxon>Bacillota</taxon>
        <taxon>Bacilli</taxon>
        <taxon>Bacillales</taxon>
        <taxon>Staphylococcaceae</taxon>
        <taxon>Staphylococcus</taxon>
    </lineage>
</organism>
<dbReference type="AlphaFoldDB" id="A0A974KY77"/>
<dbReference type="Proteomes" id="UP000241540">
    <property type="component" value="Unassembled WGS sequence"/>
</dbReference>
<evidence type="ECO:0000313" key="3">
    <source>
        <dbReference type="Proteomes" id="UP000241540"/>
    </source>
</evidence>
<accession>A0A974KY77</accession>
<feature type="compositionally biased region" description="Basic and acidic residues" evidence="1">
    <location>
        <begin position="476"/>
        <end position="495"/>
    </location>
</feature>
<proteinExistence type="predicted"/>
<name>A0A974KY77_STAHO</name>
<evidence type="ECO:0000256" key="1">
    <source>
        <dbReference type="SAM" id="MobiDB-lite"/>
    </source>
</evidence>
<gene>
    <name evidence="2" type="ORF">BUZ51_01870</name>
</gene>
<feature type="compositionally biased region" description="Polar residues" evidence="1">
    <location>
        <begin position="496"/>
        <end position="509"/>
    </location>
</feature>
<sequence>MEDKKAPVNEDFLNYIKNYADVRNIPLSRRKMASLFHTSKTAIDDVSQEKLNTWLRKPDKFYVNIIELSKDLYYKSGEYRSLLNYFIDMARFYYVIDPLFSSDSKMSKEKVKKDLSKISLQLNKMNLKHELAKIYKTCVLEDIFFGYEIEDKDNYFMLKLDPKYCKLVGISDGMYTYAFNLSYFDGNLDLLKTFPEEFQRAYLERSIDKQADLNWFIPDFTKSVVFKINEDDPTILPPFSTMFEPLLDLNDYKKLKKAGAKINNYMLLHQKVPMHDNANKDYQADNFAISAEAMDYFSELVNENLPDEIGSIVSPMEVNPIKLDRDDKTDKVLEATRDVYNASGVSSFIFNNDKNSTGGLTYSVRKDELFVINFYRQVERWLNRKIRYGNIVAKNQWRISLLNVTGMSEDTYLEQLTKSGTFGFSVRGRIAALHGLDYHTLSQSLELENNILDLDTNLIPLASSHTGGLNTAVEQTKGKIEDSGGRPTKETKDLSDSGQANRDSSNSETKSLEGGDTNNEQIK</sequence>
<reference evidence="2 3" key="1">
    <citation type="journal article" date="2016" name="Front. Microbiol.">
        <title>Comprehensive Phylogenetic Analysis of Bovine Non-aureus Staphylococci Species Based on Whole-Genome Sequencing.</title>
        <authorList>
            <person name="Naushad S."/>
            <person name="Barkema H.W."/>
            <person name="Luby C."/>
            <person name="Condas L.A."/>
            <person name="Nobrega D.B."/>
            <person name="Carson D.A."/>
            <person name="De Buck J."/>
        </authorList>
    </citation>
    <scope>NUCLEOTIDE SEQUENCE [LARGE SCALE GENOMIC DNA]</scope>
    <source>
        <strain evidence="2 3">SNUC 5336</strain>
    </source>
</reference>